<keyword evidence="3" id="KW-1185">Reference proteome</keyword>
<dbReference type="Proteomes" id="UP001221898">
    <property type="component" value="Unassembled WGS sequence"/>
</dbReference>
<gene>
    <name evidence="2" type="ORF">AAFF_G00228520</name>
</gene>
<name>A0AAD7WU07_9TELE</name>
<dbReference type="EMBL" id="JAINUG010000030">
    <property type="protein sequence ID" value="KAJ8409451.1"/>
    <property type="molecule type" value="Genomic_DNA"/>
</dbReference>
<evidence type="ECO:0000256" key="1">
    <source>
        <dbReference type="SAM" id="MobiDB-lite"/>
    </source>
</evidence>
<protein>
    <submittedName>
        <fullName evidence="2">Uncharacterized protein</fullName>
    </submittedName>
</protein>
<sequence>MSNPEYIVFTDSELEHVRRSYFEQKRLGTEHSVALSKELLCRLVRNTMTNMISIARATEDSRYPSKHEVNAMAKRLVEYYPMIKDRVSTPVQHQDSSDEASGSVDLLDSQRTQARHYKTLQILYKSKKPNKAAVTHLLNLEFESRRRFITNDVLKEQDRPTKILEAYPCFREMDHVLDELRRIIQPTNSQYISEMKDRWEIFYSKVQFYGIMKKAMKPPKTLNGVEHAAAVFRALPLLFPSSTMPPRKLGANSEALFHVLTTSEDPDGFLHQRPLSCPVVVVSEDNCMIAIGSTPVATFDSERFHEGLLYLMAYYYALHLTYPKCISTLLSVLQTEILQDSIHEGDSTPPTKKPLASGSPSLSE</sequence>
<feature type="region of interest" description="Disordered" evidence="1">
    <location>
        <begin position="342"/>
        <end position="364"/>
    </location>
</feature>
<evidence type="ECO:0000313" key="2">
    <source>
        <dbReference type="EMBL" id="KAJ8409451.1"/>
    </source>
</evidence>
<proteinExistence type="predicted"/>
<feature type="region of interest" description="Disordered" evidence="1">
    <location>
        <begin position="88"/>
        <end position="108"/>
    </location>
</feature>
<comment type="caution">
    <text evidence="2">The sequence shown here is derived from an EMBL/GenBank/DDBJ whole genome shotgun (WGS) entry which is preliminary data.</text>
</comment>
<accession>A0AAD7WU07</accession>
<reference evidence="2" key="1">
    <citation type="journal article" date="2023" name="Science">
        <title>Genome structures resolve the early diversification of teleost fishes.</title>
        <authorList>
            <person name="Parey E."/>
            <person name="Louis A."/>
            <person name="Montfort J."/>
            <person name="Bouchez O."/>
            <person name="Roques C."/>
            <person name="Iampietro C."/>
            <person name="Lluch J."/>
            <person name="Castinel A."/>
            <person name="Donnadieu C."/>
            <person name="Desvignes T."/>
            <person name="Floi Bucao C."/>
            <person name="Jouanno E."/>
            <person name="Wen M."/>
            <person name="Mejri S."/>
            <person name="Dirks R."/>
            <person name="Jansen H."/>
            <person name="Henkel C."/>
            <person name="Chen W.J."/>
            <person name="Zahm M."/>
            <person name="Cabau C."/>
            <person name="Klopp C."/>
            <person name="Thompson A.W."/>
            <person name="Robinson-Rechavi M."/>
            <person name="Braasch I."/>
            <person name="Lecointre G."/>
            <person name="Bobe J."/>
            <person name="Postlethwait J.H."/>
            <person name="Berthelot C."/>
            <person name="Roest Crollius H."/>
            <person name="Guiguen Y."/>
        </authorList>
    </citation>
    <scope>NUCLEOTIDE SEQUENCE</scope>
    <source>
        <strain evidence="2">NC1722</strain>
    </source>
</reference>
<dbReference type="AlphaFoldDB" id="A0AAD7WU07"/>
<evidence type="ECO:0000313" key="3">
    <source>
        <dbReference type="Proteomes" id="UP001221898"/>
    </source>
</evidence>
<organism evidence="2 3">
    <name type="scientific">Aldrovandia affinis</name>
    <dbReference type="NCBI Taxonomy" id="143900"/>
    <lineage>
        <taxon>Eukaryota</taxon>
        <taxon>Metazoa</taxon>
        <taxon>Chordata</taxon>
        <taxon>Craniata</taxon>
        <taxon>Vertebrata</taxon>
        <taxon>Euteleostomi</taxon>
        <taxon>Actinopterygii</taxon>
        <taxon>Neopterygii</taxon>
        <taxon>Teleostei</taxon>
        <taxon>Notacanthiformes</taxon>
        <taxon>Halosauridae</taxon>
        <taxon>Aldrovandia</taxon>
    </lineage>
</organism>